<evidence type="ECO:0000313" key="2">
    <source>
        <dbReference type="Proteomes" id="UP001164929"/>
    </source>
</evidence>
<accession>A0AAD6LW95</accession>
<evidence type="ECO:0000313" key="1">
    <source>
        <dbReference type="EMBL" id="KAJ6974464.1"/>
    </source>
</evidence>
<gene>
    <name evidence="1" type="ORF">NC653_030536</name>
</gene>
<organism evidence="1 2">
    <name type="scientific">Populus alba x Populus x berolinensis</name>
    <dbReference type="NCBI Taxonomy" id="444605"/>
    <lineage>
        <taxon>Eukaryota</taxon>
        <taxon>Viridiplantae</taxon>
        <taxon>Streptophyta</taxon>
        <taxon>Embryophyta</taxon>
        <taxon>Tracheophyta</taxon>
        <taxon>Spermatophyta</taxon>
        <taxon>Magnoliopsida</taxon>
        <taxon>eudicotyledons</taxon>
        <taxon>Gunneridae</taxon>
        <taxon>Pentapetalae</taxon>
        <taxon>rosids</taxon>
        <taxon>fabids</taxon>
        <taxon>Malpighiales</taxon>
        <taxon>Salicaceae</taxon>
        <taxon>Saliceae</taxon>
        <taxon>Populus</taxon>
    </lineage>
</organism>
<sequence length="110" mass="12542">MDWLPGQWKMKNISSSHSIQVCCLSPFTSPVTVSGKRKAVLVSALHCCLIDPEKPSSRSRYEEEGNKYDFTLFHLDIDHALHGASWSVSADKVYRLQRLVFLAGDLQIWY</sequence>
<dbReference type="EMBL" id="JAQIZT010000013">
    <property type="protein sequence ID" value="KAJ6974464.1"/>
    <property type="molecule type" value="Genomic_DNA"/>
</dbReference>
<comment type="caution">
    <text evidence="1">The sequence shown here is derived from an EMBL/GenBank/DDBJ whole genome shotgun (WGS) entry which is preliminary data.</text>
</comment>
<name>A0AAD6LW95_9ROSI</name>
<dbReference type="AlphaFoldDB" id="A0AAD6LW95"/>
<protein>
    <submittedName>
        <fullName evidence="1">Uncharacterized protein</fullName>
    </submittedName>
</protein>
<dbReference type="Proteomes" id="UP001164929">
    <property type="component" value="Chromosome 13"/>
</dbReference>
<reference evidence="1" key="1">
    <citation type="journal article" date="2023" name="Mol. Ecol. Resour.">
        <title>Chromosome-level genome assembly of a triploid poplar Populus alba 'Berolinensis'.</title>
        <authorList>
            <person name="Chen S."/>
            <person name="Yu Y."/>
            <person name="Wang X."/>
            <person name="Wang S."/>
            <person name="Zhang T."/>
            <person name="Zhou Y."/>
            <person name="He R."/>
            <person name="Meng N."/>
            <person name="Wang Y."/>
            <person name="Liu W."/>
            <person name="Liu Z."/>
            <person name="Liu J."/>
            <person name="Guo Q."/>
            <person name="Huang H."/>
            <person name="Sederoff R.R."/>
            <person name="Wang G."/>
            <person name="Qu G."/>
            <person name="Chen S."/>
        </authorList>
    </citation>
    <scope>NUCLEOTIDE SEQUENCE</scope>
    <source>
        <strain evidence="1">SC-2020</strain>
    </source>
</reference>
<proteinExistence type="predicted"/>
<keyword evidence="2" id="KW-1185">Reference proteome</keyword>